<dbReference type="SUPFAM" id="SSF159501">
    <property type="entry name" value="EreA/ChaN-like"/>
    <property type="match status" value="1"/>
</dbReference>
<evidence type="ECO:0000313" key="1">
    <source>
        <dbReference type="EMBL" id="SFK98101.1"/>
    </source>
</evidence>
<dbReference type="InterPro" id="IPR052036">
    <property type="entry name" value="Hydrolase/PRTase-associated"/>
</dbReference>
<dbReference type="OrthoDB" id="4329964at2"/>
<gene>
    <name evidence="1" type="ORF">SAMN05192584_11155</name>
</gene>
<accession>A0A1I4E1S9</accession>
<evidence type="ECO:0000313" key="2">
    <source>
        <dbReference type="Proteomes" id="UP000198928"/>
    </source>
</evidence>
<dbReference type="InterPro" id="IPR007815">
    <property type="entry name" value="Emycin_Estase"/>
</dbReference>
<dbReference type="AlphaFoldDB" id="A0A1I4E1S9"/>
<dbReference type="GO" id="GO:0046677">
    <property type="term" value="P:response to antibiotic"/>
    <property type="evidence" value="ECO:0007669"/>
    <property type="project" value="InterPro"/>
</dbReference>
<dbReference type="Pfam" id="PF05139">
    <property type="entry name" value="Erythro_esteras"/>
    <property type="match status" value="1"/>
</dbReference>
<dbReference type="CDD" id="cd14728">
    <property type="entry name" value="Ere-like"/>
    <property type="match status" value="1"/>
</dbReference>
<dbReference type="Proteomes" id="UP000198928">
    <property type="component" value="Unassembled WGS sequence"/>
</dbReference>
<protein>
    <submittedName>
        <fullName evidence="1">Erythromycin esterase homolog</fullName>
    </submittedName>
</protein>
<keyword evidence="2" id="KW-1185">Reference proteome</keyword>
<dbReference type="Gene3D" id="3.30.1870.10">
    <property type="entry name" value="EreA-like, domain 2"/>
    <property type="match status" value="1"/>
</dbReference>
<dbReference type="Gene3D" id="3.40.1660.10">
    <property type="entry name" value="EreA-like (biosynthetic domain)"/>
    <property type="match status" value="1"/>
</dbReference>
<dbReference type="PIRSF" id="PIRSF036794">
    <property type="entry name" value="UCP_erythr_ester"/>
    <property type="match status" value="1"/>
</dbReference>
<sequence>MATDTKDIARPVEAAAVMGLLPVRPRLLALGEPTHGEEALLGLRNELFRQLVEEEGYRTIAIESDCLAGLIVDDYVTSGTGTLDQVMEHGFSHGWGAFAANRELVRWIRAHNARADAEGRPASERLRFAGFDGPLEITHAASPRQALTALHRHLAAHVDVGLLPCDAEALDHLLGDDGRWTEPAAMTDPSRSVGRSAEADRLRLLADDLVALLEEQTPHLIAAASREEWERARLYGRAATGLLRYHQRMADASPDRLARLTGRRDSMMAGNLLALADRGPVFVHAHNAHLQRSRSRMRMGGRPLEWWSAGALVSARLGQEYAFVATALGTIRHRGVGVPPPDTLEGLLYALPRDRCLVDARRLAAALGDAPPAPRVSPWFGYSPLDPAQLADGEGVVFLRDVPQG</sequence>
<dbReference type="Gene3D" id="1.20.1440.30">
    <property type="entry name" value="Biosynthetic Protein domain"/>
    <property type="match status" value="1"/>
</dbReference>
<dbReference type="EMBL" id="FOSG01000011">
    <property type="protein sequence ID" value="SFK98101.1"/>
    <property type="molecule type" value="Genomic_DNA"/>
</dbReference>
<reference evidence="2" key="1">
    <citation type="submission" date="2016-10" db="EMBL/GenBank/DDBJ databases">
        <authorList>
            <person name="Varghese N."/>
            <person name="Submissions S."/>
        </authorList>
    </citation>
    <scope>NUCLEOTIDE SEQUENCE [LARGE SCALE GENOMIC DNA]</scope>
    <source>
        <strain evidence="2">PL19</strain>
    </source>
</reference>
<dbReference type="PANTHER" id="PTHR31299">
    <property type="entry name" value="ESTERASE, PUTATIVE (AFU_ORTHOLOGUE AFUA_1G05850)-RELATED"/>
    <property type="match status" value="1"/>
</dbReference>
<dbReference type="InterPro" id="IPR014622">
    <property type="entry name" value="UCP036794_erythomycin"/>
</dbReference>
<name>A0A1I4E1S9_9ACTN</name>
<organism evidence="1 2">
    <name type="scientific">Streptomyces pini</name>
    <dbReference type="NCBI Taxonomy" id="1520580"/>
    <lineage>
        <taxon>Bacteria</taxon>
        <taxon>Bacillati</taxon>
        <taxon>Actinomycetota</taxon>
        <taxon>Actinomycetes</taxon>
        <taxon>Kitasatosporales</taxon>
        <taxon>Streptomycetaceae</taxon>
        <taxon>Streptomyces</taxon>
    </lineage>
</organism>
<proteinExistence type="predicted"/>
<dbReference type="RefSeq" id="WP_093850496.1">
    <property type="nucleotide sequence ID" value="NZ_FOSG01000011.1"/>
</dbReference>
<dbReference type="PANTHER" id="PTHR31299:SF0">
    <property type="entry name" value="ESTERASE, PUTATIVE (AFU_ORTHOLOGUE AFUA_1G05850)-RELATED"/>
    <property type="match status" value="1"/>
</dbReference>